<evidence type="ECO:0000256" key="2">
    <source>
        <dbReference type="SAM" id="SignalP"/>
    </source>
</evidence>
<feature type="domain" description="Ice-binding protein C-terminal" evidence="3">
    <location>
        <begin position="250"/>
        <end position="274"/>
    </location>
</feature>
<keyword evidence="5" id="KW-1185">Reference proteome</keyword>
<dbReference type="InterPro" id="IPR013424">
    <property type="entry name" value="Ice-binding_C"/>
</dbReference>
<feature type="signal peptide" evidence="2">
    <location>
        <begin position="1"/>
        <end position="25"/>
    </location>
</feature>
<dbReference type="EMBL" id="NISI01000011">
    <property type="protein sequence ID" value="OWR01960.1"/>
    <property type="molecule type" value="Genomic_DNA"/>
</dbReference>
<keyword evidence="1" id="KW-0472">Membrane</keyword>
<evidence type="ECO:0000313" key="5">
    <source>
        <dbReference type="Proteomes" id="UP000197446"/>
    </source>
</evidence>
<comment type="caution">
    <text evidence="4">The sequence shown here is derived from an EMBL/GenBank/DDBJ whole genome shotgun (WGS) entry which is preliminary data.</text>
</comment>
<feature type="chain" id="PRO_5012287306" description="Ice-binding protein C-terminal domain-containing protein" evidence="2">
    <location>
        <begin position="26"/>
        <end position="275"/>
    </location>
</feature>
<sequence>MRAAVLHAVAALGLVALTLPGTSQAASYGLSGFVYTEVTNFPAGDIKRGEVFLDGDPLAASLQAVDRTARLGPGSEATARFLGQVGVLKAYASATYPRGGDGLATSTASGGFYDEIRVTGGGLAVGTPVSYRLDFSISGSVLGVQPDPTFGAFGTASVSLQDYVTGKSVFMNWDNRRDATGIYSLTLNTVVGSSLLINASLQTGARVQGNSINARFAEADFYHSALYSLTPSVAGLNVVGLSGHDFTAAAVPEPASWALMGLGVGMVALFKRRRA</sequence>
<keyword evidence="1" id="KW-1133">Transmembrane helix</keyword>
<evidence type="ECO:0000259" key="3">
    <source>
        <dbReference type="Pfam" id="PF07589"/>
    </source>
</evidence>
<dbReference type="AlphaFoldDB" id="A0A254N262"/>
<dbReference type="NCBIfam" id="TIGR02595">
    <property type="entry name" value="PEP_CTERM"/>
    <property type="match status" value="1"/>
</dbReference>
<dbReference type="Proteomes" id="UP000197446">
    <property type="component" value="Unassembled WGS sequence"/>
</dbReference>
<dbReference type="RefSeq" id="WP_088485348.1">
    <property type="nucleotide sequence ID" value="NZ_SGUE01000038.1"/>
</dbReference>
<evidence type="ECO:0000256" key="1">
    <source>
        <dbReference type="SAM" id="Phobius"/>
    </source>
</evidence>
<protein>
    <recommendedName>
        <fullName evidence="3">Ice-binding protein C-terminal domain-containing protein</fullName>
    </recommendedName>
</protein>
<gene>
    <name evidence="4" type="ORF">CDO81_21765</name>
</gene>
<keyword evidence="1" id="KW-0812">Transmembrane</keyword>
<organism evidence="4 5">
    <name type="scientific">Roseateles puraquae</name>
    <dbReference type="NCBI Taxonomy" id="431059"/>
    <lineage>
        <taxon>Bacteria</taxon>
        <taxon>Pseudomonadati</taxon>
        <taxon>Pseudomonadota</taxon>
        <taxon>Betaproteobacteria</taxon>
        <taxon>Burkholderiales</taxon>
        <taxon>Sphaerotilaceae</taxon>
        <taxon>Roseateles</taxon>
    </lineage>
</organism>
<keyword evidence="2" id="KW-0732">Signal</keyword>
<feature type="transmembrane region" description="Helical" evidence="1">
    <location>
        <begin position="254"/>
        <end position="270"/>
    </location>
</feature>
<name>A0A254N262_9BURK</name>
<dbReference type="Pfam" id="PF07589">
    <property type="entry name" value="PEP-CTERM"/>
    <property type="match status" value="1"/>
</dbReference>
<accession>A0A254N262</accession>
<reference evidence="4 5" key="1">
    <citation type="journal article" date="2007" name="Int. J. Syst. Evol. Microbiol.">
        <title>Description of Pelomonas aquatica sp. nov. and Pelomonas puraquae sp. nov., isolated from industrial and haemodialysis water.</title>
        <authorList>
            <person name="Gomila M."/>
            <person name="Bowien B."/>
            <person name="Falsen E."/>
            <person name="Moore E.R."/>
            <person name="Lalucat J."/>
        </authorList>
    </citation>
    <scope>NUCLEOTIDE SEQUENCE [LARGE SCALE GENOMIC DNA]</scope>
    <source>
        <strain evidence="4 5">CCUG 52769</strain>
    </source>
</reference>
<evidence type="ECO:0000313" key="4">
    <source>
        <dbReference type="EMBL" id="OWR01960.1"/>
    </source>
</evidence>
<proteinExistence type="predicted"/>